<dbReference type="Proteomes" id="UP000681720">
    <property type="component" value="Unassembled WGS sequence"/>
</dbReference>
<dbReference type="EMBL" id="CAJOBH010109929">
    <property type="protein sequence ID" value="CAF4656217.1"/>
    <property type="molecule type" value="Genomic_DNA"/>
</dbReference>
<evidence type="ECO:0000313" key="5">
    <source>
        <dbReference type="Proteomes" id="UP000681967"/>
    </source>
</evidence>
<keyword evidence="1" id="KW-0472">Membrane</keyword>
<dbReference type="Proteomes" id="UP000676336">
    <property type="component" value="Unassembled WGS sequence"/>
</dbReference>
<reference evidence="3" key="1">
    <citation type="submission" date="2021-02" db="EMBL/GenBank/DDBJ databases">
        <authorList>
            <person name="Nowell W R."/>
        </authorList>
    </citation>
    <scope>NUCLEOTIDE SEQUENCE</scope>
</reference>
<proteinExistence type="predicted"/>
<dbReference type="EMBL" id="CAJOBI010118277">
    <property type="protein sequence ID" value="CAF4665643.1"/>
    <property type="molecule type" value="Genomic_DNA"/>
</dbReference>
<feature type="non-terminal residue" evidence="3">
    <location>
        <position position="45"/>
    </location>
</feature>
<evidence type="ECO:0000256" key="1">
    <source>
        <dbReference type="SAM" id="Phobius"/>
    </source>
</evidence>
<name>A0A8S2ZRW0_9BILA</name>
<evidence type="ECO:0000313" key="4">
    <source>
        <dbReference type="EMBL" id="CAF4665643.1"/>
    </source>
</evidence>
<evidence type="ECO:0000313" key="2">
    <source>
        <dbReference type="EMBL" id="CAF4576074.1"/>
    </source>
</evidence>
<dbReference type="AlphaFoldDB" id="A0A8S2ZRW0"/>
<accession>A0A8S2ZRW0</accession>
<keyword evidence="1" id="KW-1133">Transmembrane helix</keyword>
<protein>
    <submittedName>
        <fullName evidence="3">Uncharacterized protein</fullName>
    </submittedName>
</protein>
<organism evidence="3 5">
    <name type="scientific">Rotaria magnacalcarata</name>
    <dbReference type="NCBI Taxonomy" id="392030"/>
    <lineage>
        <taxon>Eukaryota</taxon>
        <taxon>Metazoa</taxon>
        <taxon>Spiralia</taxon>
        <taxon>Gnathifera</taxon>
        <taxon>Rotifera</taxon>
        <taxon>Eurotatoria</taxon>
        <taxon>Bdelloidea</taxon>
        <taxon>Philodinida</taxon>
        <taxon>Philodinidae</taxon>
        <taxon>Rotaria</taxon>
    </lineage>
</organism>
<gene>
    <name evidence="3" type="ORF">BYL167_LOCUS42391</name>
    <name evidence="2" type="ORF">GIL414_LOCUS37888</name>
    <name evidence="4" type="ORF">SMN809_LOCUS41682</name>
</gene>
<dbReference type="Proteomes" id="UP000681967">
    <property type="component" value="Unassembled WGS sequence"/>
</dbReference>
<feature type="transmembrane region" description="Helical" evidence="1">
    <location>
        <begin position="6"/>
        <end position="22"/>
    </location>
</feature>
<evidence type="ECO:0000313" key="3">
    <source>
        <dbReference type="EMBL" id="CAF4656217.1"/>
    </source>
</evidence>
<comment type="caution">
    <text evidence="3">The sequence shown here is derived from an EMBL/GenBank/DDBJ whole genome shotgun (WGS) entry which is preliminary data.</text>
</comment>
<keyword evidence="1" id="KW-0812">Transmembrane</keyword>
<sequence>MPDTFESIYVGVGLAIRVFLFFQTRIRHYFEESGEFVTPLNSWKR</sequence>
<dbReference type="EMBL" id="CAJOBJ010098564">
    <property type="protein sequence ID" value="CAF4576074.1"/>
    <property type="molecule type" value="Genomic_DNA"/>
</dbReference>